<reference evidence="1" key="1">
    <citation type="submission" date="2022-05" db="EMBL/GenBank/DDBJ databases">
        <title>The Musa troglodytarum L. genome provides insights into the mechanism of non-climacteric behaviour and enrichment of carotenoids.</title>
        <authorList>
            <person name="Wang J."/>
        </authorList>
    </citation>
    <scope>NUCLEOTIDE SEQUENCE</scope>
    <source>
        <tissue evidence="1">Leaf</tissue>
    </source>
</reference>
<protein>
    <submittedName>
        <fullName evidence="1">Uncharacterized protein</fullName>
    </submittedName>
</protein>
<evidence type="ECO:0000313" key="1">
    <source>
        <dbReference type="EMBL" id="URE26768.1"/>
    </source>
</evidence>
<evidence type="ECO:0000313" key="2">
    <source>
        <dbReference type="Proteomes" id="UP001055439"/>
    </source>
</evidence>
<proteinExistence type="predicted"/>
<organism evidence="1 2">
    <name type="scientific">Musa troglodytarum</name>
    <name type="common">fe'i banana</name>
    <dbReference type="NCBI Taxonomy" id="320322"/>
    <lineage>
        <taxon>Eukaryota</taxon>
        <taxon>Viridiplantae</taxon>
        <taxon>Streptophyta</taxon>
        <taxon>Embryophyta</taxon>
        <taxon>Tracheophyta</taxon>
        <taxon>Spermatophyta</taxon>
        <taxon>Magnoliopsida</taxon>
        <taxon>Liliopsida</taxon>
        <taxon>Zingiberales</taxon>
        <taxon>Musaceae</taxon>
        <taxon>Musa</taxon>
    </lineage>
</organism>
<dbReference type="EMBL" id="CP097510">
    <property type="protein sequence ID" value="URE26768.1"/>
    <property type="molecule type" value="Genomic_DNA"/>
</dbReference>
<sequence>MLDVPSSMVCISMAPMCPFGGEHPKMLDASSLRVSISMTYDMLL</sequence>
<accession>A0A9E7KMK2</accession>
<keyword evidence="2" id="KW-1185">Reference proteome</keyword>
<gene>
    <name evidence="1" type="ORF">MUK42_15976</name>
</gene>
<name>A0A9E7KMK2_9LILI</name>
<dbReference type="AlphaFoldDB" id="A0A9E7KMK2"/>
<dbReference type="Proteomes" id="UP001055439">
    <property type="component" value="Chromosome 8"/>
</dbReference>